<dbReference type="InterPro" id="IPR036961">
    <property type="entry name" value="Kinesin_motor_dom_sf"/>
</dbReference>
<comment type="caution">
    <text evidence="6">Lacks conserved residue(s) required for the propagation of feature annotation.</text>
</comment>
<keyword evidence="4 6" id="KW-0518">Myosin</keyword>
<organism evidence="11 12">
    <name type="scientific">Petromyzon marinus</name>
    <name type="common">Sea lamprey</name>
    <dbReference type="NCBI Taxonomy" id="7757"/>
    <lineage>
        <taxon>Eukaryota</taxon>
        <taxon>Metazoa</taxon>
        <taxon>Chordata</taxon>
        <taxon>Craniata</taxon>
        <taxon>Vertebrata</taxon>
        <taxon>Cyclostomata</taxon>
        <taxon>Hyperoartia</taxon>
        <taxon>Petromyzontiformes</taxon>
        <taxon>Petromyzontidae</taxon>
        <taxon>Petromyzon</taxon>
    </lineage>
</organism>
<feature type="region of interest" description="Disordered" evidence="8">
    <location>
        <begin position="1861"/>
        <end position="1890"/>
    </location>
</feature>
<dbReference type="Gene3D" id="3.40.850.10">
    <property type="entry name" value="Kinesin motor domain"/>
    <property type="match status" value="1"/>
</dbReference>
<keyword evidence="2 6" id="KW-0067">ATP-binding</keyword>
<evidence type="ECO:0000259" key="9">
    <source>
        <dbReference type="PROSITE" id="PS50106"/>
    </source>
</evidence>
<dbReference type="Gene3D" id="1.10.10.820">
    <property type="match status" value="1"/>
</dbReference>
<keyword evidence="1 6" id="KW-0547">Nucleotide-binding</keyword>
<feature type="compositionally biased region" description="Low complexity" evidence="8">
    <location>
        <begin position="193"/>
        <end position="206"/>
    </location>
</feature>
<evidence type="ECO:0000256" key="5">
    <source>
        <dbReference type="ARBA" id="ARBA00023175"/>
    </source>
</evidence>
<accession>A0AAJ7WTB3</accession>
<dbReference type="GO" id="GO:0016460">
    <property type="term" value="C:myosin II complex"/>
    <property type="evidence" value="ECO:0007669"/>
    <property type="project" value="TreeGrafter"/>
</dbReference>
<feature type="region of interest" description="Disordered" evidence="8">
    <location>
        <begin position="1952"/>
        <end position="1999"/>
    </location>
</feature>
<dbReference type="InterPro" id="IPR001478">
    <property type="entry name" value="PDZ"/>
</dbReference>
<evidence type="ECO:0000313" key="12">
    <source>
        <dbReference type="RefSeq" id="XP_032809195.1"/>
    </source>
</evidence>
<evidence type="ECO:0000313" key="11">
    <source>
        <dbReference type="Proteomes" id="UP001318040"/>
    </source>
</evidence>
<feature type="region of interest" description="Disordered" evidence="8">
    <location>
        <begin position="806"/>
        <end position="835"/>
    </location>
</feature>
<dbReference type="PROSITE" id="PS50096">
    <property type="entry name" value="IQ"/>
    <property type="match status" value="1"/>
</dbReference>
<dbReference type="Proteomes" id="UP001318040">
    <property type="component" value="Chromosome 1"/>
</dbReference>
<name>A0AAJ7WTB3_PETMA</name>
<dbReference type="InterPro" id="IPR036034">
    <property type="entry name" value="PDZ_sf"/>
</dbReference>
<evidence type="ECO:0000256" key="7">
    <source>
        <dbReference type="SAM" id="Coils"/>
    </source>
</evidence>
<dbReference type="SMART" id="SM00242">
    <property type="entry name" value="MYSc"/>
    <property type="match status" value="1"/>
</dbReference>
<reference evidence="12" key="1">
    <citation type="submission" date="2025-08" db="UniProtKB">
        <authorList>
            <consortium name="RefSeq"/>
        </authorList>
    </citation>
    <scope>IDENTIFICATION</scope>
    <source>
        <tissue evidence="12">Sperm</tissue>
    </source>
</reference>
<feature type="compositionally biased region" description="Low complexity" evidence="8">
    <location>
        <begin position="144"/>
        <end position="168"/>
    </location>
</feature>
<keyword evidence="6" id="KW-0009">Actin-binding</keyword>
<gene>
    <name evidence="12" type="primary">LOC116941926</name>
</gene>
<evidence type="ECO:0000256" key="4">
    <source>
        <dbReference type="ARBA" id="ARBA00023123"/>
    </source>
</evidence>
<dbReference type="KEGG" id="pmrn:116941926"/>
<feature type="coiled-coil region" evidence="7">
    <location>
        <begin position="1693"/>
        <end position="1825"/>
    </location>
</feature>
<feature type="region of interest" description="Disordered" evidence="8">
    <location>
        <begin position="272"/>
        <end position="299"/>
    </location>
</feature>
<feature type="compositionally biased region" description="Low complexity" evidence="8">
    <location>
        <begin position="62"/>
        <end position="75"/>
    </location>
</feature>
<feature type="region of interest" description="Disordered" evidence="8">
    <location>
        <begin position="1"/>
        <end position="206"/>
    </location>
</feature>
<dbReference type="GO" id="GO:0032982">
    <property type="term" value="C:myosin filament"/>
    <property type="evidence" value="ECO:0007669"/>
    <property type="project" value="TreeGrafter"/>
</dbReference>
<sequence length="1999" mass="219175">MFPSFRKDKKEKGEKGEKERRKRGESQAAAPAMSQQDLQRLEEAGLKRGFFNLTRSSRRGENSSSTSSSSSSISSQQQPPLQNNRDSKGFEDSNEGSGSHVLQRASVFGVLAPKRASWTRKEEAAAQPSIGKARPSLRRPDSVDAAQADAAPPSAAGASGAGYAAQGAVTRTDVPLMATKPGPARKEGPTPAPRAGDGAARPSAPAEVSFPVPACREKELALPVPDVRITPALLPPRDITLHRRPAGDFGFSLRRAYLVGANGERSTVHYAEPGARDPPVSTAAHPAAPASAANSAPEGGAWQALLPGDRLLAIDEVSVEGRSREDLVAVIRAAGTLITLRVQPAPELCEIARCCLDIPDSASARRADEAAQTGFCRLSAVCARVTSWLAGGEPASGGGDRVWVVHQQGFTLAHMLGPAGEGRVRVRLDHNGSTVEVDEDDLEKASPESWDHSQDVSGLHFLNESSVLHTLRQRHGNGLLHTRAGEHLVCVHPGSLTHTYSDKVMHLFRSLGGEDPPPHLFAVVRSAYRTMLASRRDQSIVCMGPVGSGKTTALQHAALCTIVLASGHSSITAERLQAAFTLLESFGHAAVSGSPNSSRHCNILSLDFDAAGALASASIQAMLLERSRVTRWPAGEETFNVFHQLLAGADSALRSELSLHTLSEDHAFCINPPHKDERTRLSLQFSRLVTAMKLLGFSAEEQNGVWRVLATIYHLGASHTLSEAAFSSSESAHRAAAALGCAVDQLTEAVFDHSGVRLPPQDCVAGLASALYGELFNIVVNIINRSLRCAPQNTVSSLMLVDAPGWQTPSTPGGSSPGPAGAPPGHANHAAEAARSAPRAATFQELCVNYLQERLLELFRERTVDSQVRTYRQEGVEVSVEDLDLSAPAVIAAIDQPASQTQARGGGGGGGRAEEAKGLLWLLDEEAMMNTSSDEAAMMERFFTNFGSEKRGGCARRVPGHPLLVSLAHADGAHLVTYDTRGWISQSRAASQCGQRAGSLLAHTSRKSVGVLLGGRTGGAVLSGSVAGLGGASQPALRRATSVRKAFSTGPGAARKKSAPIQVKLQVEALVETLRRARSHFILCLSPSPSVDATATQDVVVPCDIPHLRTQLRASRLMDALRLHRQGFPERVDCAELRRRFSVLAPHPSVPDEGVVTDEKKAVKDLLEQLELDRSSYQLGHTQVFMRAGVLRRLEREREHRVGHNITLLQAACRGYLARVKHKKRKVQAVAIRCIQRNVRKQGAVRDWLWWRLYTYVLPLVHVNITEETLRSRDDEIQQLKSRLEKVEKERNELRVVTERLEGKVSELSADVSDERGASESANQLLETETADRLRMERENRDLRAQLETVRRQLESVSSLQSRLLESDVTGGDEGGDDDDDAGVAWNARLARVKRDAELERRRLQQEAEEQLQAETQLRRQLERKMADVQADGEDMERALQQAKRRAARLTAELQDTKLQVDALAARNAELEKKQRRFDTELAQAQEEARSERQARERVLRDKDTVATDAHGLRTQLQDSELQVASLQQKVESLEAELETVSSQESKDEASVARLRKTVRELESKTKEQEEELDEQAGTIQILEQAKLRSEMALETLRQSHHKDLESRDEEVEETRLACQKKLRQMEMQMDEEAEEKQKILKERRELEAKLAAVGEQVNSRDVEAERTLRLELRRTRALLSDAQTLCAHLSEKNSSRKEVATLKSQLEEAELACAAAVKSRKALERELEEAVTSLDEEKRARQQAEEQLSLLQREVNELQNRAEEAEEDSTETLRKHKAFIAQATQDALRLEEVRAEVDEVKRERQELQSKVSGLEGALLELQQSSVERTVVGRLEARVRELTATLDLERCSTRRVESQLARSRETVEKLTSEKESGPNAELRRGDTARAAQRQLRELREEAAVAEDKHADALRKLAHAEAELERVEAANQSAQTELKLAFRRITELQAALEAELGSDDGESDGYGMDSDEDGAENWMPPRRAHNTLAAGSSDDDDDAA</sequence>
<dbReference type="GO" id="GO:0005737">
    <property type="term" value="C:cytoplasm"/>
    <property type="evidence" value="ECO:0007669"/>
    <property type="project" value="TreeGrafter"/>
</dbReference>
<feature type="domain" description="Myosin motor" evidence="10">
    <location>
        <begin position="451"/>
        <end position="1199"/>
    </location>
</feature>
<dbReference type="Gene3D" id="1.20.58.530">
    <property type="match status" value="1"/>
</dbReference>
<dbReference type="Gene3D" id="3.30.70.1590">
    <property type="match status" value="1"/>
</dbReference>
<dbReference type="InterPro" id="IPR000048">
    <property type="entry name" value="IQ_motif_EF-hand-BS"/>
</dbReference>
<dbReference type="GO" id="GO:0031032">
    <property type="term" value="P:actomyosin structure organization"/>
    <property type="evidence" value="ECO:0007669"/>
    <property type="project" value="TreeGrafter"/>
</dbReference>
<dbReference type="PRINTS" id="PR00193">
    <property type="entry name" value="MYOSINHEAVY"/>
</dbReference>
<feature type="compositionally biased region" description="Basic and acidic residues" evidence="8">
    <location>
        <begin position="1861"/>
        <end position="1887"/>
    </location>
</feature>
<comment type="similarity">
    <text evidence="6">Belongs to the TRAFAC class myosin-kinesin ATPase superfamily. Myosin family.</text>
</comment>
<dbReference type="GO" id="GO:0005524">
    <property type="term" value="F:ATP binding"/>
    <property type="evidence" value="ECO:0007669"/>
    <property type="project" value="UniProtKB-UniRule"/>
</dbReference>
<feature type="compositionally biased region" description="Basic and acidic residues" evidence="8">
    <location>
        <begin position="1487"/>
        <end position="1506"/>
    </location>
</feature>
<evidence type="ECO:0000256" key="8">
    <source>
        <dbReference type="SAM" id="MobiDB-lite"/>
    </source>
</evidence>
<feature type="compositionally biased region" description="Low complexity" evidence="8">
    <location>
        <begin position="808"/>
        <end position="835"/>
    </location>
</feature>
<dbReference type="GO" id="GO:0051015">
    <property type="term" value="F:actin filament binding"/>
    <property type="evidence" value="ECO:0007669"/>
    <property type="project" value="TreeGrafter"/>
</dbReference>
<dbReference type="Gene3D" id="4.10.270.10">
    <property type="entry name" value="Myosin, subunit A"/>
    <property type="match status" value="1"/>
</dbReference>
<dbReference type="PROSITE" id="PS50106">
    <property type="entry name" value="PDZ"/>
    <property type="match status" value="1"/>
</dbReference>
<feature type="domain" description="PDZ" evidence="9">
    <location>
        <begin position="238"/>
        <end position="346"/>
    </location>
</feature>
<dbReference type="SUPFAM" id="SSF50156">
    <property type="entry name" value="PDZ domain-like"/>
    <property type="match status" value="1"/>
</dbReference>
<dbReference type="PANTHER" id="PTHR45615:SF36">
    <property type="entry name" value="MYOSIN HEAVY CHAIN-LIKE, ISOFORM B-RELATED"/>
    <property type="match status" value="1"/>
</dbReference>
<dbReference type="InterPro" id="IPR002928">
    <property type="entry name" value="Myosin_tail"/>
</dbReference>
<dbReference type="InterPro" id="IPR001609">
    <property type="entry name" value="Myosin_head_motor_dom-like"/>
</dbReference>
<proteinExistence type="inferred from homology"/>
<dbReference type="SMART" id="SM00015">
    <property type="entry name" value="IQ"/>
    <property type="match status" value="1"/>
</dbReference>
<dbReference type="SMART" id="SM00228">
    <property type="entry name" value="PDZ"/>
    <property type="match status" value="1"/>
</dbReference>
<keyword evidence="11" id="KW-1185">Reference proteome</keyword>
<feature type="compositionally biased region" description="Acidic residues" evidence="8">
    <location>
        <begin position="1955"/>
        <end position="1974"/>
    </location>
</feature>
<dbReference type="InterPro" id="IPR027417">
    <property type="entry name" value="P-loop_NTPase"/>
</dbReference>
<feature type="binding site" evidence="6">
    <location>
        <begin position="544"/>
        <end position="551"/>
    </location>
    <ligand>
        <name>ATP</name>
        <dbReference type="ChEBI" id="CHEBI:30616"/>
    </ligand>
</feature>
<dbReference type="PANTHER" id="PTHR45615">
    <property type="entry name" value="MYOSIN HEAVY CHAIN, NON-MUSCLE"/>
    <property type="match status" value="1"/>
</dbReference>
<keyword evidence="5 6" id="KW-0505">Motor protein</keyword>
<dbReference type="Pfam" id="PF00063">
    <property type="entry name" value="Myosin_head"/>
    <property type="match status" value="2"/>
</dbReference>
<dbReference type="Pfam" id="PF01576">
    <property type="entry name" value="Myosin_tail_1"/>
    <property type="match status" value="1"/>
</dbReference>
<evidence type="ECO:0000256" key="3">
    <source>
        <dbReference type="ARBA" id="ARBA00023054"/>
    </source>
</evidence>
<protein>
    <submittedName>
        <fullName evidence="12">Unconventional myosin-XVIIIa-like isoform X1</fullName>
    </submittedName>
</protein>
<dbReference type="PROSITE" id="PS51456">
    <property type="entry name" value="MYOSIN_MOTOR"/>
    <property type="match status" value="1"/>
</dbReference>
<dbReference type="Gene3D" id="2.30.42.10">
    <property type="match status" value="1"/>
</dbReference>
<feature type="compositionally biased region" description="Low complexity" evidence="8">
    <location>
        <begin position="278"/>
        <end position="297"/>
    </location>
</feature>
<keyword evidence="3 7" id="KW-0175">Coiled coil</keyword>
<feature type="region of interest" description="Disordered" evidence="8">
    <location>
        <begin position="1308"/>
        <end position="1333"/>
    </location>
</feature>
<dbReference type="SUPFAM" id="SSF52540">
    <property type="entry name" value="P-loop containing nucleoside triphosphate hydrolases"/>
    <property type="match status" value="1"/>
</dbReference>
<dbReference type="GO" id="GO:0003774">
    <property type="term" value="F:cytoskeletal motor activity"/>
    <property type="evidence" value="ECO:0007669"/>
    <property type="project" value="UniProtKB-UniRule"/>
</dbReference>
<evidence type="ECO:0000256" key="6">
    <source>
        <dbReference type="PROSITE-ProRule" id="PRU00782"/>
    </source>
</evidence>
<feature type="coiled-coil region" evidence="7">
    <location>
        <begin position="1616"/>
        <end position="1657"/>
    </location>
</feature>
<dbReference type="RefSeq" id="XP_032809195.1">
    <property type="nucleotide sequence ID" value="XM_032953304.1"/>
</dbReference>
<evidence type="ECO:0000256" key="2">
    <source>
        <dbReference type="ARBA" id="ARBA00022840"/>
    </source>
</evidence>
<evidence type="ECO:0000256" key="1">
    <source>
        <dbReference type="ARBA" id="ARBA00022741"/>
    </source>
</evidence>
<feature type="compositionally biased region" description="Basic and acidic residues" evidence="8">
    <location>
        <begin position="1"/>
        <end position="25"/>
    </location>
</feature>
<dbReference type="Gene3D" id="1.20.120.720">
    <property type="entry name" value="Myosin VI head, motor domain, U50 subdomain"/>
    <property type="match status" value="1"/>
</dbReference>
<feature type="region of interest" description="Disordered" evidence="8">
    <location>
        <begin position="1482"/>
        <end position="1507"/>
    </location>
</feature>
<evidence type="ECO:0000259" key="10">
    <source>
        <dbReference type="PROSITE" id="PS51456"/>
    </source>
</evidence>